<sequence length="140" mass="16196">MVATASVISKITMGPFSLFVDWQLVKKRVIFYSTRLAFPNIGSKEFKKLTEDQQKKVMKFRPKPDEDLLEWLKSFDPDNTFNIKMYKKMIVTKKPFKFVYLFLNQILDEMEKVATDMLDVATDRSNPGSTGHASGKMLKS</sequence>
<evidence type="ECO:0000313" key="2">
    <source>
        <dbReference type="Proteomes" id="UP001152795"/>
    </source>
</evidence>
<gene>
    <name evidence="1" type="ORF">PACLA_8A056326</name>
</gene>
<reference evidence="1" key="1">
    <citation type="submission" date="2020-04" db="EMBL/GenBank/DDBJ databases">
        <authorList>
            <person name="Alioto T."/>
            <person name="Alioto T."/>
            <person name="Gomez Garrido J."/>
        </authorList>
    </citation>
    <scope>NUCLEOTIDE SEQUENCE</scope>
    <source>
        <strain evidence="1">A484AB</strain>
    </source>
</reference>
<protein>
    <submittedName>
        <fullName evidence="1">Uncharacterized protein</fullName>
    </submittedName>
</protein>
<evidence type="ECO:0000313" key="1">
    <source>
        <dbReference type="EMBL" id="CAB4009846.1"/>
    </source>
</evidence>
<comment type="caution">
    <text evidence="1">The sequence shown here is derived from an EMBL/GenBank/DDBJ whole genome shotgun (WGS) entry which is preliminary data.</text>
</comment>
<dbReference type="EMBL" id="CACRXK020006590">
    <property type="protein sequence ID" value="CAB4009846.1"/>
    <property type="molecule type" value="Genomic_DNA"/>
</dbReference>
<dbReference type="AlphaFoldDB" id="A0A7D9IN91"/>
<name>A0A7D9IN91_PARCT</name>
<dbReference type="Proteomes" id="UP001152795">
    <property type="component" value="Unassembled WGS sequence"/>
</dbReference>
<organism evidence="1 2">
    <name type="scientific">Paramuricea clavata</name>
    <name type="common">Red gorgonian</name>
    <name type="synonym">Violescent sea-whip</name>
    <dbReference type="NCBI Taxonomy" id="317549"/>
    <lineage>
        <taxon>Eukaryota</taxon>
        <taxon>Metazoa</taxon>
        <taxon>Cnidaria</taxon>
        <taxon>Anthozoa</taxon>
        <taxon>Octocorallia</taxon>
        <taxon>Malacalcyonacea</taxon>
        <taxon>Plexauridae</taxon>
        <taxon>Paramuricea</taxon>
    </lineage>
</organism>
<accession>A0A7D9IN91</accession>
<keyword evidence="2" id="KW-1185">Reference proteome</keyword>
<proteinExistence type="predicted"/>